<keyword evidence="1" id="KW-1133">Transmembrane helix</keyword>
<evidence type="ECO:0000256" key="1">
    <source>
        <dbReference type="SAM" id="Phobius"/>
    </source>
</evidence>
<gene>
    <name evidence="2" type="ORF">A2720_03255</name>
</gene>
<evidence type="ECO:0000313" key="3">
    <source>
        <dbReference type="Proteomes" id="UP000178892"/>
    </source>
</evidence>
<evidence type="ECO:0008006" key="4">
    <source>
        <dbReference type="Google" id="ProtNLM"/>
    </source>
</evidence>
<dbReference type="Proteomes" id="UP000178892">
    <property type="component" value="Unassembled WGS sequence"/>
</dbReference>
<evidence type="ECO:0000313" key="2">
    <source>
        <dbReference type="EMBL" id="OGE81853.1"/>
    </source>
</evidence>
<keyword evidence="1" id="KW-0472">Membrane</keyword>
<name>A0A1F5NWA5_9BACT</name>
<feature type="transmembrane region" description="Helical" evidence="1">
    <location>
        <begin position="7"/>
        <end position="26"/>
    </location>
</feature>
<reference evidence="2 3" key="1">
    <citation type="journal article" date="2016" name="Nat. Commun.">
        <title>Thousands of microbial genomes shed light on interconnected biogeochemical processes in an aquifer system.</title>
        <authorList>
            <person name="Anantharaman K."/>
            <person name="Brown C.T."/>
            <person name="Hug L.A."/>
            <person name="Sharon I."/>
            <person name="Castelle C.J."/>
            <person name="Probst A.J."/>
            <person name="Thomas B.C."/>
            <person name="Singh A."/>
            <person name="Wilkins M.J."/>
            <person name="Karaoz U."/>
            <person name="Brodie E.L."/>
            <person name="Williams K.H."/>
            <person name="Hubbard S.S."/>
            <person name="Banfield J.F."/>
        </authorList>
    </citation>
    <scope>NUCLEOTIDE SEQUENCE [LARGE SCALE GENOMIC DNA]</scope>
</reference>
<dbReference type="SUPFAM" id="SSF53474">
    <property type="entry name" value="alpha/beta-Hydrolases"/>
    <property type="match status" value="1"/>
</dbReference>
<dbReference type="InterPro" id="IPR029058">
    <property type="entry name" value="AB_hydrolase_fold"/>
</dbReference>
<dbReference type="Gene3D" id="3.40.50.1820">
    <property type="entry name" value="alpha/beta hydrolase"/>
    <property type="match status" value="1"/>
</dbReference>
<dbReference type="STRING" id="1817825.A2720_03255"/>
<accession>A0A1F5NWA5</accession>
<protein>
    <recommendedName>
        <fullName evidence="4">Serine aminopeptidase S33 domain-containing protein</fullName>
    </recommendedName>
</protein>
<sequence length="256" mass="29489">MKHWTFLILRTAILTYFGLGLILFFMQNKYIYFPTNQDFYDCPGFEDAEKVNWQGTRMYVKQKTDRWIVMYHGNAGSACDRSYLKLEFEKLGYSYIFVEYAGYSNDNLEPSHEKLVKNVDAVIDYLGQFKPTSVAVLGESLGTALASYHAATAKVDKLLLIAAFNNLSDLAAYHYKVYQVKLLLRDKFPAEEWLAEAENVLFIHGAEDDIIPVEFGRRFYQGIKAGQKQFVEITGAGHNDIYDFSQTYEAIENYLK</sequence>
<keyword evidence="1" id="KW-0812">Transmembrane</keyword>
<comment type="caution">
    <text evidence="2">The sequence shown here is derived from an EMBL/GenBank/DDBJ whole genome shotgun (WGS) entry which is preliminary data.</text>
</comment>
<dbReference type="EMBL" id="MFEL01000003">
    <property type="protein sequence ID" value="OGE81853.1"/>
    <property type="molecule type" value="Genomic_DNA"/>
</dbReference>
<dbReference type="PANTHER" id="PTHR12277">
    <property type="entry name" value="ALPHA/BETA HYDROLASE DOMAIN-CONTAINING PROTEIN"/>
    <property type="match status" value="1"/>
</dbReference>
<dbReference type="AlphaFoldDB" id="A0A1F5NWA5"/>
<organism evidence="2 3">
    <name type="scientific">Candidatus Doudnabacteria bacterium RIFCSPHIGHO2_01_FULL_46_24</name>
    <dbReference type="NCBI Taxonomy" id="1817825"/>
    <lineage>
        <taxon>Bacteria</taxon>
        <taxon>Candidatus Doudnaibacteriota</taxon>
    </lineage>
</organism>
<proteinExistence type="predicted"/>